<evidence type="ECO:0000256" key="13">
    <source>
        <dbReference type="ARBA" id="ARBA00042859"/>
    </source>
</evidence>
<evidence type="ECO:0000256" key="12">
    <source>
        <dbReference type="ARBA" id="ARBA00039702"/>
    </source>
</evidence>
<name>A0A367CGR7_9ENTE</name>
<organism evidence="15 16">
    <name type="scientific">Enterococcus durans</name>
    <dbReference type="NCBI Taxonomy" id="53345"/>
    <lineage>
        <taxon>Bacteria</taxon>
        <taxon>Bacillati</taxon>
        <taxon>Bacillota</taxon>
        <taxon>Bacilli</taxon>
        <taxon>Lactobacillales</taxon>
        <taxon>Enterococcaceae</taxon>
        <taxon>Enterococcus</taxon>
    </lineage>
</organism>
<evidence type="ECO:0000256" key="1">
    <source>
        <dbReference type="ARBA" id="ARBA00004651"/>
    </source>
</evidence>
<evidence type="ECO:0000256" key="14">
    <source>
        <dbReference type="SAM" id="Phobius"/>
    </source>
</evidence>
<feature type="transmembrane region" description="Helical" evidence="14">
    <location>
        <begin position="115"/>
        <end position="137"/>
    </location>
</feature>
<feature type="transmembrane region" description="Helical" evidence="14">
    <location>
        <begin position="338"/>
        <end position="358"/>
    </location>
</feature>
<comment type="function">
    <text evidence="10">The phosphoenolpyruvate-dependent sugar phosphotransferase system (sugar PTS), a major carbohydrate active transport system, catalyzes the phosphorylation of incoming sugar substrates concomitantly with their translocation across the cell membrane. The enzyme II UlaABC PTS system is involved in ascorbate transport.</text>
</comment>
<dbReference type="RefSeq" id="WP_113845352.1">
    <property type="nucleotide sequence ID" value="NZ_CABGIZ010000002.1"/>
</dbReference>
<evidence type="ECO:0000256" key="11">
    <source>
        <dbReference type="ARBA" id="ARBA00038218"/>
    </source>
</evidence>
<evidence type="ECO:0000256" key="8">
    <source>
        <dbReference type="ARBA" id="ARBA00022989"/>
    </source>
</evidence>
<feature type="transmembrane region" description="Helical" evidence="14">
    <location>
        <begin position="7"/>
        <end position="26"/>
    </location>
</feature>
<evidence type="ECO:0000256" key="10">
    <source>
        <dbReference type="ARBA" id="ARBA00037387"/>
    </source>
</evidence>
<dbReference type="Proteomes" id="UP000252797">
    <property type="component" value="Unassembled WGS sequence"/>
</dbReference>
<evidence type="ECO:0000256" key="2">
    <source>
        <dbReference type="ARBA" id="ARBA00011738"/>
    </source>
</evidence>
<evidence type="ECO:0000256" key="5">
    <source>
        <dbReference type="ARBA" id="ARBA00022597"/>
    </source>
</evidence>
<keyword evidence="6" id="KW-0598">Phosphotransferase system</keyword>
<proteinExistence type="inferred from homology"/>
<feature type="transmembrane region" description="Helical" evidence="14">
    <location>
        <begin position="33"/>
        <end position="55"/>
    </location>
</feature>
<keyword evidence="5" id="KW-0762">Sugar transport</keyword>
<evidence type="ECO:0000256" key="7">
    <source>
        <dbReference type="ARBA" id="ARBA00022692"/>
    </source>
</evidence>
<feature type="transmembrane region" description="Helical" evidence="14">
    <location>
        <begin position="250"/>
        <end position="269"/>
    </location>
</feature>
<keyword evidence="8 14" id="KW-1133">Transmembrane helix</keyword>
<accession>A0A367CGR7</accession>
<dbReference type="GO" id="GO:0005886">
    <property type="term" value="C:plasma membrane"/>
    <property type="evidence" value="ECO:0007669"/>
    <property type="project" value="UniProtKB-SubCell"/>
</dbReference>
<dbReference type="PANTHER" id="PTHR33843:SF4">
    <property type="entry name" value="ASCORBATE-SPECIFIC PTS SYSTEM EIIC COMPONENT"/>
    <property type="match status" value="1"/>
</dbReference>
<dbReference type="AlphaFoldDB" id="A0A367CGR7"/>
<keyword evidence="3" id="KW-0813">Transport</keyword>
<feature type="transmembrane region" description="Helical" evidence="14">
    <location>
        <begin position="219"/>
        <end position="238"/>
    </location>
</feature>
<feature type="transmembrane region" description="Helical" evidence="14">
    <location>
        <begin position="143"/>
        <end position="166"/>
    </location>
</feature>
<evidence type="ECO:0000256" key="9">
    <source>
        <dbReference type="ARBA" id="ARBA00023136"/>
    </source>
</evidence>
<dbReference type="PANTHER" id="PTHR33843">
    <property type="entry name" value="ASCORBATE-SPECIFIC PTS SYSTEM EIIC COMPONENT"/>
    <property type="match status" value="1"/>
</dbReference>
<feature type="transmembrane region" description="Helical" evidence="14">
    <location>
        <begin position="365"/>
        <end position="390"/>
    </location>
</feature>
<keyword evidence="9 14" id="KW-0472">Membrane</keyword>
<dbReference type="GO" id="GO:0009401">
    <property type="term" value="P:phosphoenolpyruvate-dependent sugar phosphotransferase system"/>
    <property type="evidence" value="ECO:0007669"/>
    <property type="project" value="UniProtKB-KW"/>
</dbReference>
<evidence type="ECO:0000313" key="15">
    <source>
        <dbReference type="EMBL" id="RCA11696.1"/>
    </source>
</evidence>
<dbReference type="EMBL" id="LEPB01000003">
    <property type="protein sequence ID" value="RCA11696.1"/>
    <property type="molecule type" value="Genomic_DNA"/>
</dbReference>
<dbReference type="Pfam" id="PF03611">
    <property type="entry name" value="EIIC-GAT"/>
    <property type="match status" value="1"/>
</dbReference>
<comment type="caution">
    <text evidence="15">The sequence shown here is derived from an EMBL/GenBank/DDBJ whole genome shotgun (WGS) entry which is preliminary data.</text>
</comment>
<comment type="subcellular location">
    <subcellularLocation>
        <location evidence="1">Cell membrane</location>
        <topology evidence="1">Multi-pass membrane protein</topology>
    </subcellularLocation>
</comment>
<sequence>MDIFIEIVKKPAIIIALVTFVGLVAMKNKPAKIITGTIISFVGFSMIKLGSSILAETLTAFSKLFNSAFHLTGVVPSNEAMMAMTLDTLGTNAAIILILGLVINILMARFTRFKAVYLSLHLALFTAFALSAVFRIIGFSDLLTILIGGIFLGTYMAISPSILGYYSKDVVGSEEYTIAHSGTLSYVLGSIVAKKFGNKEHDAEQIKTNDKIMFLKDPIVATAITMFTLFLLTTLLASSETLAEVTAGESILLFAMEKAAIFASGLFIVKAGIKMFIDEIVPAFKGFAKIFAPGAIPGVDVLVLFDSSPNTALIGFLTSFAVGIVMVFILPLFGLPVIVPGLMACFITGGAAAILGNAEGGIRGALLASTINGLMLAILPAISMTLFSALGADGTTFADPDMITVSGLAWLIFRWF</sequence>
<reference evidence="15 16" key="1">
    <citation type="submission" date="2015-06" db="EMBL/GenBank/DDBJ databases">
        <title>The Genome Sequence of Enterococcus durans 4EA1.</title>
        <authorList>
            <consortium name="The Broad Institute Genomics Platform"/>
            <consortium name="The Broad Institute Genome Sequencing Center for Infectious Disease"/>
            <person name="Earl A.M."/>
            <person name="Van Tyne D."/>
            <person name="Lebreton F."/>
            <person name="Saavedra J.T."/>
            <person name="Gilmore M.S."/>
            <person name="Manson Mcguire A."/>
            <person name="Clock S."/>
            <person name="Crupain M."/>
            <person name="Rangan U."/>
            <person name="Young S."/>
            <person name="Abouelleil A."/>
            <person name="Cao P."/>
            <person name="Chapman S.B."/>
            <person name="Griggs A."/>
            <person name="Priest M."/>
            <person name="Shea T."/>
            <person name="Wortman J."/>
            <person name="Nusbaum C."/>
            <person name="Birren B."/>
        </authorList>
    </citation>
    <scope>NUCLEOTIDE SEQUENCE [LARGE SCALE GENOMIC DNA]</scope>
    <source>
        <strain evidence="15 16">4EA1</strain>
    </source>
</reference>
<protein>
    <recommendedName>
        <fullName evidence="12">Ascorbate-specific PTS system EIIC component</fullName>
    </recommendedName>
    <alternativeName>
        <fullName evidence="13">Ascorbate-specific permease IIC component UlaA</fullName>
    </alternativeName>
</protein>
<feature type="transmembrane region" description="Helical" evidence="14">
    <location>
        <begin position="312"/>
        <end position="332"/>
    </location>
</feature>
<dbReference type="InterPro" id="IPR004703">
    <property type="entry name" value="PTS_sugar-sp_permease"/>
</dbReference>
<keyword evidence="4" id="KW-1003">Cell membrane</keyword>
<evidence type="ECO:0000313" key="16">
    <source>
        <dbReference type="Proteomes" id="UP000252797"/>
    </source>
</evidence>
<comment type="similarity">
    <text evidence="11">Belongs to the UlaA family.</text>
</comment>
<feature type="transmembrane region" description="Helical" evidence="14">
    <location>
        <begin position="89"/>
        <end position="108"/>
    </location>
</feature>
<evidence type="ECO:0000256" key="6">
    <source>
        <dbReference type="ARBA" id="ARBA00022683"/>
    </source>
</evidence>
<evidence type="ECO:0000256" key="4">
    <source>
        <dbReference type="ARBA" id="ARBA00022475"/>
    </source>
</evidence>
<evidence type="ECO:0000256" key="3">
    <source>
        <dbReference type="ARBA" id="ARBA00022448"/>
    </source>
</evidence>
<comment type="subunit">
    <text evidence="2">Homodimer.</text>
</comment>
<gene>
    <name evidence="15" type="ORF">EA71_00716</name>
</gene>
<keyword evidence="7 14" id="KW-0812">Transmembrane</keyword>
<dbReference type="InterPro" id="IPR051562">
    <property type="entry name" value="Ascorbate-PTS_EIIC"/>
</dbReference>